<keyword evidence="1" id="KW-0496">Mitochondrion</keyword>
<gene>
    <name evidence="1" type="primary">orf206</name>
    <name evidence="1" type="ORF">CopeMp22</name>
</gene>
<reference evidence="1" key="1">
    <citation type="journal article" date="2014" name="Mitochondrial DNA">
        <title>Complete mitochondrial genome of the brown alga Colpomenia peregrina (Scytosiphonaceae, Phaeophyceae): genome characterization and comparative analyses.</title>
        <authorList>
            <person name="Liu F."/>
            <person name="Pang S."/>
            <person name="Li J."/>
            <person name="Li X."/>
        </authorList>
    </citation>
    <scope>NUCLEOTIDE SEQUENCE</scope>
</reference>
<proteinExistence type="predicted"/>
<evidence type="ECO:0000313" key="1">
    <source>
        <dbReference type="EMBL" id="AIR12200.1"/>
    </source>
</evidence>
<accession>A0A0U1XDU8</accession>
<dbReference type="EMBL" id="KM244739">
    <property type="protein sequence ID" value="AIR12200.1"/>
    <property type="molecule type" value="Genomic_DNA"/>
</dbReference>
<geneLocation type="mitochondrion" evidence="1"/>
<protein>
    <submittedName>
        <fullName evidence="1">Uncharacterized protein</fullName>
    </submittedName>
</protein>
<sequence>MKKKELSKNSLLKFYYSCPLFKKYYDLGLWFGDFNEYQNIKYCEKYLQKYIYISLQNIFLKNNRYTLYLTLIKSTRFIKFIESGVFCYINSHFLLSFYENSFIGSFPKSRLKIEIFIENYFKLYLQEKLVKDFLVCQLKSVNDVTFYSFQMYEDSICHYTLINLSNYSRLSDNIFFSKNTLNRQKVKFLNKPEELCNKKKRYSIFI</sequence>
<dbReference type="GeneID" id="20864699"/>
<organism evidence="1">
    <name type="scientific">Colpomenia peregrina</name>
    <dbReference type="NCBI Taxonomy" id="27965"/>
    <lineage>
        <taxon>Eukaryota</taxon>
        <taxon>Sar</taxon>
        <taxon>Stramenopiles</taxon>
        <taxon>Ochrophyta</taxon>
        <taxon>PX clade</taxon>
        <taxon>Phaeophyceae</taxon>
        <taxon>Ectocarpales</taxon>
        <taxon>Scytosiphonaceae</taxon>
        <taxon>Colpomenia</taxon>
    </lineage>
</organism>
<name>A0A0U1XDU8_9PHAE</name>
<dbReference type="RefSeq" id="YP_009092620.1">
    <property type="nucleotide sequence ID" value="NC_025302.1"/>
</dbReference>
<dbReference type="AlphaFoldDB" id="A0A0U1XDU8"/>